<organism evidence="1">
    <name type="scientific">uncultured Sporomusa sp</name>
    <dbReference type="NCBI Taxonomy" id="307249"/>
    <lineage>
        <taxon>Bacteria</taxon>
        <taxon>Bacillati</taxon>
        <taxon>Bacillota</taxon>
        <taxon>Negativicutes</taxon>
        <taxon>Selenomonadales</taxon>
        <taxon>Sporomusaceae</taxon>
        <taxon>Sporomusa</taxon>
        <taxon>environmental samples</taxon>
    </lineage>
</organism>
<reference evidence="1" key="1">
    <citation type="submission" date="2016-08" db="EMBL/GenBank/DDBJ databases">
        <authorList>
            <person name="Seilhamer J.J."/>
        </authorList>
    </citation>
    <scope>NUCLEOTIDE SEQUENCE</scope>
    <source>
        <strain evidence="1">86</strain>
    </source>
</reference>
<accession>A0A212LP49</accession>
<dbReference type="RefSeq" id="WP_288183449.1">
    <property type="nucleotide sequence ID" value="NZ_LT608335.1"/>
</dbReference>
<dbReference type="AlphaFoldDB" id="A0A212LP49"/>
<sequence length="67" mass="7744">MGNYTREELEEALRAISSTIRKIEKVQEKPTLGKSQQTLITRRLKAMKIASELISREMENANYVEMS</sequence>
<evidence type="ECO:0000313" key="1">
    <source>
        <dbReference type="EMBL" id="SCM79219.1"/>
    </source>
</evidence>
<evidence type="ECO:0008006" key="2">
    <source>
        <dbReference type="Google" id="ProtNLM"/>
    </source>
</evidence>
<dbReference type="EMBL" id="FMJE01000002">
    <property type="protein sequence ID" value="SCM79219.1"/>
    <property type="molecule type" value="Genomic_DNA"/>
</dbReference>
<proteinExistence type="predicted"/>
<name>A0A212LP49_9FIRM</name>
<protein>
    <recommendedName>
        <fullName evidence="2">50S ribosomal protein L29</fullName>
    </recommendedName>
</protein>
<gene>
    <name evidence="1" type="ORF">KL86SPO_20459</name>
</gene>